<evidence type="ECO:0008006" key="4">
    <source>
        <dbReference type="Google" id="ProtNLM"/>
    </source>
</evidence>
<dbReference type="EMBL" id="QMBQ01000014">
    <property type="protein sequence ID" value="RAZ71455.1"/>
    <property type="molecule type" value="Genomic_DNA"/>
</dbReference>
<protein>
    <recommendedName>
        <fullName evidence="4">LysE family translocator</fullName>
    </recommendedName>
</protein>
<name>A0A330GKQ4_9HYPH</name>
<reference evidence="3" key="1">
    <citation type="submission" date="2018-06" db="EMBL/GenBank/DDBJ databases">
        <authorList>
            <person name="Helene L.C."/>
            <person name="Dall'Agnol R."/>
            <person name="Delamuta J.R."/>
            <person name="Hungria M."/>
        </authorList>
    </citation>
    <scope>NUCLEOTIDE SEQUENCE [LARGE SCALE GENOMIC DNA]</scope>
    <source>
        <strain evidence="3">CNPSo 3140</strain>
    </source>
</reference>
<evidence type="ECO:0000313" key="3">
    <source>
        <dbReference type="Proteomes" id="UP000251956"/>
    </source>
</evidence>
<feature type="transmembrane region" description="Helical" evidence="1">
    <location>
        <begin position="6"/>
        <end position="28"/>
    </location>
</feature>
<feature type="transmembrane region" description="Helical" evidence="1">
    <location>
        <begin position="35"/>
        <end position="53"/>
    </location>
</feature>
<keyword evidence="1" id="KW-0472">Membrane</keyword>
<dbReference type="AlphaFoldDB" id="A0A330GKQ4"/>
<comment type="caution">
    <text evidence="2">The sequence shown here is derived from an EMBL/GenBank/DDBJ whole genome shotgun (WGS) entry which is preliminary data.</text>
</comment>
<organism evidence="2 3">
    <name type="scientific">Mesorhizobium atlanticum</name>
    <dbReference type="NCBI Taxonomy" id="2233532"/>
    <lineage>
        <taxon>Bacteria</taxon>
        <taxon>Pseudomonadati</taxon>
        <taxon>Pseudomonadota</taxon>
        <taxon>Alphaproteobacteria</taxon>
        <taxon>Hyphomicrobiales</taxon>
        <taxon>Phyllobacteriaceae</taxon>
        <taxon>Mesorhizobium</taxon>
    </lineage>
</organism>
<keyword evidence="1" id="KW-1133">Transmembrane helix</keyword>
<accession>A0A330GKQ4</accession>
<reference evidence="2 3" key="2">
    <citation type="submission" date="2018-07" db="EMBL/GenBank/DDBJ databases">
        <title>Diversity of Mesorhizobium strains in Brazil.</title>
        <authorList>
            <person name="Helene L.C.F."/>
            <person name="Dall'Agnol R."/>
            <person name="Delamuta J.R.M."/>
            <person name="Hungria M."/>
        </authorList>
    </citation>
    <scope>NUCLEOTIDE SEQUENCE [LARGE SCALE GENOMIC DNA]</scope>
    <source>
        <strain evidence="2 3">CNPSo 3140</strain>
    </source>
</reference>
<sequence length="174" mass="18038">MDNLHLLEAFLLFAAPGPTNALLAAGAVKRQNATTLLAAQACGYGIAAAFWLSLRSLVPAATVQMVQLVAAAWLVILGFRLLAARRAEAIENGGISILATTALNPKAFIYCVAIVPMDIETAALGIAWVTLLVITAVTGSMWLLLGGRLSGGKRMADAISGAALIAFALLLVRP</sequence>
<dbReference type="Proteomes" id="UP000251956">
    <property type="component" value="Unassembled WGS sequence"/>
</dbReference>
<evidence type="ECO:0000256" key="1">
    <source>
        <dbReference type="SAM" id="Phobius"/>
    </source>
</evidence>
<feature type="transmembrane region" description="Helical" evidence="1">
    <location>
        <begin position="121"/>
        <end position="143"/>
    </location>
</feature>
<keyword evidence="1" id="KW-0812">Transmembrane</keyword>
<feature type="transmembrane region" description="Helical" evidence="1">
    <location>
        <begin position="95"/>
        <end position="115"/>
    </location>
</feature>
<evidence type="ECO:0000313" key="2">
    <source>
        <dbReference type="EMBL" id="RAZ71455.1"/>
    </source>
</evidence>
<proteinExistence type="predicted"/>
<dbReference type="OrthoDB" id="8086119at2"/>
<feature type="transmembrane region" description="Helical" evidence="1">
    <location>
        <begin position="65"/>
        <end position="83"/>
    </location>
</feature>
<keyword evidence="3" id="KW-1185">Reference proteome</keyword>
<gene>
    <name evidence="2" type="ORF">DPM35_31325</name>
</gene>